<dbReference type="PANTHER" id="PTHR33116">
    <property type="entry name" value="REVERSE TRANSCRIPTASE ZINC-BINDING DOMAIN-CONTAINING PROTEIN-RELATED-RELATED"/>
    <property type="match status" value="1"/>
</dbReference>
<dbReference type="PANTHER" id="PTHR33116:SF67">
    <property type="entry name" value="REVERSE TRANSCRIPTASE"/>
    <property type="match status" value="1"/>
</dbReference>
<dbReference type="AlphaFoldDB" id="A0A0V0IVJ9"/>
<organism evidence="1">
    <name type="scientific">Solanum chacoense</name>
    <name type="common">Chaco potato</name>
    <dbReference type="NCBI Taxonomy" id="4108"/>
    <lineage>
        <taxon>Eukaryota</taxon>
        <taxon>Viridiplantae</taxon>
        <taxon>Streptophyta</taxon>
        <taxon>Embryophyta</taxon>
        <taxon>Tracheophyta</taxon>
        <taxon>Spermatophyta</taxon>
        <taxon>Magnoliopsida</taxon>
        <taxon>eudicotyledons</taxon>
        <taxon>Gunneridae</taxon>
        <taxon>Pentapetalae</taxon>
        <taxon>asterids</taxon>
        <taxon>lamiids</taxon>
        <taxon>Solanales</taxon>
        <taxon>Solanaceae</taxon>
        <taxon>Solanoideae</taxon>
        <taxon>Solaneae</taxon>
        <taxon>Solanum</taxon>
    </lineage>
</organism>
<protein>
    <submittedName>
        <fullName evidence="1">Putative ovule protein</fullName>
    </submittedName>
</protein>
<reference evidence="1" key="1">
    <citation type="submission" date="2015-12" db="EMBL/GenBank/DDBJ databases">
        <title>Gene expression during late stages of embryo sac development: a critical building block for successful pollen-pistil interactions.</title>
        <authorList>
            <person name="Liu Y."/>
            <person name="Joly V."/>
            <person name="Sabar M."/>
            <person name="Matton D.P."/>
        </authorList>
    </citation>
    <scope>NUCLEOTIDE SEQUENCE</scope>
</reference>
<dbReference type="EMBL" id="GEDG01001809">
    <property type="protein sequence ID" value="JAP36580.1"/>
    <property type="molecule type" value="Transcribed_RNA"/>
</dbReference>
<accession>A0A0V0IVJ9</accession>
<name>A0A0V0IVJ9_SOLCH</name>
<evidence type="ECO:0000313" key="1">
    <source>
        <dbReference type="EMBL" id="JAP36580.1"/>
    </source>
</evidence>
<proteinExistence type="predicted"/>
<sequence length="134" mass="15766">MSLYLLSAMNPTKRVMNQLQQLFAGFFWSKSGGDKGKHWIAWEELCYPKLEGGIGMRSLNDVSKALYSKLWWNFRTSTSLWSTYMWNKYCKKQHPMLAMSKGDSYVWKKMVEIIGEEVEHNIWWQIKSGEVSLV</sequence>